<feature type="compositionally biased region" description="Basic and acidic residues" evidence="8">
    <location>
        <begin position="1"/>
        <end position="10"/>
    </location>
</feature>
<dbReference type="STRING" id="48709.A0A1D2MQ54"/>
<dbReference type="OMA" id="MCSQTEN"/>
<dbReference type="InterPro" id="IPR022684">
    <property type="entry name" value="Calpain_cysteine_protease"/>
</dbReference>
<evidence type="ECO:0000256" key="3">
    <source>
        <dbReference type="ARBA" id="ARBA00022801"/>
    </source>
</evidence>
<gene>
    <name evidence="10" type="ORF">Ocin01_11487</name>
</gene>
<dbReference type="Gene3D" id="2.60.120.380">
    <property type="match status" value="2"/>
</dbReference>
<name>A0A1D2MQ54_ORCCI</name>
<evidence type="ECO:0000313" key="11">
    <source>
        <dbReference type="Proteomes" id="UP000094527"/>
    </source>
</evidence>
<dbReference type="InterPro" id="IPR001300">
    <property type="entry name" value="Peptidase_C2_calpain_cat"/>
</dbReference>
<dbReference type="InterPro" id="IPR036181">
    <property type="entry name" value="MIT_dom_sf"/>
</dbReference>
<dbReference type="InterPro" id="IPR051297">
    <property type="entry name" value="PalB/RIM13"/>
</dbReference>
<evidence type="ECO:0000256" key="7">
    <source>
        <dbReference type="SAM" id="Coils"/>
    </source>
</evidence>
<feature type="compositionally biased region" description="Polar residues" evidence="8">
    <location>
        <begin position="282"/>
        <end position="293"/>
    </location>
</feature>
<sequence>MSGYGDRETSDTTTSGNYSEEGKKFREFLNSLPRANRMKDVEDYVTTSTFRTFSNRWNFTPEQDEKLPAQVSQPNRLNLPVSYTMSDISVKDFMRDAADLACRAIAQDKLGHHDVAVYFYRESISLLNRTRSELHRLQQEADEQHASVINERILSIETRTQEYQKRINDLEIISKRKLEEEIENSKKSGDELELERAKFLVSQALEEDESGNDDEAVKLYTEAVQLCLEAVRCKLRFKRDGKIDANMARQIESLAKQALDRAEVIKGVRGASISGNSNNASQTPEFSRMQASSGIDDDEDGSVSSIDPKKALVVSGKGGYTEDEKRVLLSTSRVNGVDYLPFMQVDLQEKFAFQLPFSDRNGLLALSPKQQKNFARWARPSEIWSNPRMFERIDCFSIKQTIVSDCSVVASLSISALYEKRFGKKLITPIIYPQNKSGVPVYNPCGKYLVKLNVNGVWRKVIIDDLLPVGKHGELLCSYSNNKGELWVSLLEKAYLKVMGGYDFPGSNSNIDLHALTGWIPERVSINGKESHSEFNKEKTFQKMHSRLHKGDVLITVATGEMTTQEEERTGLVSTHAYAVLDIQERLGVRLFLLKNPWSHVRWKGNYSELDVVHWTDEMKREFKYDPNSASMFDNGVFWIDYDSLIHFYDVIYMSWNPSLFSYTTCVHRTWDAGCGPVKDVYNIGENPQYRLEVKSQSSSAIWCVLSRHITELEDFKNNREYITLLVYDTDGKRVYYPHDPPPIIDGVRINSPHYLCKIILPSAVHKRYTLVVSQYEKMKTIHYTLRAYSSCPFSLQEIKNPYNPCYQMTLKSALNGHTMLVELRGPKIYDVGFDIMCSNVVDVKAPGFFTKKSSGPFRPGFVILECENLPSGVYNIIRQHSSQIVKGHLF</sequence>
<dbReference type="PANTHER" id="PTHR46143">
    <property type="entry name" value="CALPAIN-7"/>
    <property type="match status" value="1"/>
</dbReference>
<dbReference type="CDD" id="cd00044">
    <property type="entry name" value="CysPc"/>
    <property type="match status" value="1"/>
</dbReference>
<evidence type="ECO:0000256" key="5">
    <source>
        <dbReference type="PIRSR" id="PIRSR622684-1"/>
    </source>
</evidence>
<reference evidence="10 11" key="1">
    <citation type="journal article" date="2016" name="Genome Biol. Evol.">
        <title>Gene Family Evolution Reflects Adaptation to Soil Environmental Stressors in the Genome of the Collembolan Orchesella cincta.</title>
        <authorList>
            <person name="Faddeeva-Vakhrusheva A."/>
            <person name="Derks M.F."/>
            <person name="Anvar S.Y."/>
            <person name="Agamennone V."/>
            <person name="Suring W."/>
            <person name="Smit S."/>
            <person name="van Straalen N.M."/>
            <person name="Roelofs D."/>
        </authorList>
    </citation>
    <scope>NUCLEOTIDE SEQUENCE [LARGE SCALE GENOMIC DNA]</scope>
    <source>
        <tissue evidence="10">Mixed pool</tissue>
    </source>
</reference>
<keyword evidence="11" id="KW-1185">Reference proteome</keyword>
<evidence type="ECO:0000313" key="10">
    <source>
        <dbReference type="EMBL" id="ODM95197.1"/>
    </source>
</evidence>
<dbReference type="SUPFAM" id="SSF116846">
    <property type="entry name" value="MIT domain"/>
    <property type="match status" value="2"/>
</dbReference>
<dbReference type="PANTHER" id="PTHR46143:SF1">
    <property type="entry name" value="CALPAIN-7"/>
    <property type="match status" value="1"/>
</dbReference>
<proteinExistence type="inferred from homology"/>
<dbReference type="SUPFAM" id="SSF54001">
    <property type="entry name" value="Cysteine proteinases"/>
    <property type="match status" value="1"/>
</dbReference>
<feature type="region of interest" description="Disordered" evidence="8">
    <location>
        <begin position="273"/>
        <end position="303"/>
    </location>
</feature>
<keyword evidence="4 6" id="KW-0788">Thiol protease</keyword>
<dbReference type="InterPro" id="IPR036213">
    <property type="entry name" value="Calpain_III_sf"/>
</dbReference>
<feature type="region of interest" description="Disordered" evidence="8">
    <location>
        <begin position="1"/>
        <end position="21"/>
    </location>
</feature>
<dbReference type="Pfam" id="PF04212">
    <property type="entry name" value="MIT"/>
    <property type="match status" value="1"/>
</dbReference>
<protein>
    <submittedName>
        <fullName evidence="10">Calpain-7</fullName>
    </submittedName>
</protein>
<dbReference type="SMART" id="SM00230">
    <property type="entry name" value="CysPc"/>
    <property type="match status" value="1"/>
</dbReference>
<organism evidence="10 11">
    <name type="scientific">Orchesella cincta</name>
    <name type="common">Springtail</name>
    <name type="synonym">Podura cincta</name>
    <dbReference type="NCBI Taxonomy" id="48709"/>
    <lineage>
        <taxon>Eukaryota</taxon>
        <taxon>Metazoa</taxon>
        <taxon>Ecdysozoa</taxon>
        <taxon>Arthropoda</taxon>
        <taxon>Hexapoda</taxon>
        <taxon>Collembola</taxon>
        <taxon>Entomobryomorpha</taxon>
        <taxon>Entomobryoidea</taxon>
        <taxon>Orchesellidae</taxon>
        <taxon>Orchesellinae</taxon>
        <taxon>Orchesella</taxon>
    </lineage>
</organism>
<keyword evidence="2 6" id="KW-0645">Protease</keyword>
<comment type="similarity">
    <text evidence="1">Belongs to the peptidase C2 family.</text>
</comment>
<keyword evidence="3 6" id="KW-0378">Hydrolase</keyword>
<feature type="domain" description="Calpain catalytic" evidence="9">
    <location>
        <begin position="355"/>
        <end position="658"/>
    </location>
</feature>
<feature type="active site" evidence="5 6">
    <location>
        <position position="596"/>
    </location>
</feature>
<evidence type="ECO:0000256" key="8">
    <source>
        <dbReference type="SAM" id="MobiDB-lite"/>
    </source>
</evidence>
<evidence type="ECO:0000256" key="6">
    <source>
        <dbReference type="PROSITE-ProRule" id="PRU00239"/>
    </source>
</evidence>
<dbReference type="GO" id="GO:0006508">
    <property type="term" value="P:proteolysis"/>
    <property type="evidence" value="ECO:0007669"/>
    <property type="project" value="UniProtKB-KW"/>
</dbReference>
<dbReference type="OrthoDB" id="167576at2759"/>
<dbReference type="Proteomes" id="UP000094527">
    <property type="component" value="Unassembled WGS sequence"/>
</dbReference>
<dbReference type="Pfam" id="PF00648">
    <property type="entry name" value="Peptidase_C2"/>
    <property type="match status" value="1"/>
</dbReference>
<feature type="active site" evidence="5 6">
    <location>
        <position position="576"/>
    </location>
</feature>
<dbReference type="PROSITE" id="PS50203">
    <property type="entry name" value="CALPAIN_CAT"/>
    <property type="match status" value="1"/>
</dbReference>
<feature type="active site" evidence="5 6">
    <location>
        <position position="406"/>
    </location>
</feature>
<dbReference type="SMART" id="SM00745">
    <property type="entry name" value="MIT"/>
    <property type="match status" value="2"/>
</dbReference>
<evidence type="ECO:0000256" key="2">
    <source>
        <dbReference type="ARBA" id="ARBA00022670"/>
    </source>
</evidence>
<evidence type="ECO:0000256" key="1">
    <source>
        <dbReference type="ARBA" id="ARBA00007623"/>
    </source>
</evidence>
<dbReference type="AlphaFoldDB" id="A0A1D2MQ54"/>
<accession>A0A1D2MQ54</accession>
<dbReference type="InterPro" id="IPR007330">
    <property type="entry name" value="MIT_dom"/>
</dbReference>
<dbReference type="PRINTS" id="PR00704">
    <property type="entry name" value="CALPAIN"/>
</dbReference>
<dbReference type="Gene3D" id="1.20.58.80">
    <property type="entry name" value="Phosphotransferase system, lactose/cellobiose-type IIA subunit"/>
    <property type="match status" value="1"/>
</dbReference>
<evidence type="ECO:0000256" key="4">
    <source>
        <dbReference type="ARBA" id="ARBA00022807"/>
    </source>
</evidence>
<dbReference type="SUPFAM" id="SSF49758">
    <property type="entry name" value="Calpain large subunit, middle domain (domain III)"/>
    <property type="match status" value="1"/>
</dbReference>
<dbReference type="InterPro" id="IPR038765">
    <property type="entry name" value="Papain-like_cys_pep_sf"/>
</dbReference>
<keyword evidence="7" id="KW-0175">Coiled coil</keyword>
<evidence type="ECO:0000259" key="9">
    <source>
        <dbReference type="PROSITE" id="PS50203"/>
    </source>
</evidence>
<dbReference type="Gene3D" id="3.90.70.10">
    <property type="entry name" value="Cysteine proteinases"/>
    <property type="match status" value="1"/>
</dbReference>
<comment type="caution">
    <text evidence="10">The sequence shown here is derived from an EMBL/GenBank/DDBJ whole genome shotgun (WGS) entry which is preliminary data.</text>
</comment>
<dbReference type="GO" id="GO:0004198">
    <property type="term" value="F:calcium-dependent cysteine-type endopeptidase activity"/>
    <property type="evidence" value="ECO:0007669"/>
    <property type="project" value="InterPro"/>
</dbReference>
<dbReference type="EMBL" id="LJIJ01000700">
    <property type="protein sequence ID" value="ODM95197.1"/>
    <property type="molecule type" value="Genomic_DNA"/>
</dbReference>
<feature type="coiled-coil region" evidence="7">
    <location>
        <begin position="120"/>
        <end position="147"/>
    </location>
</feature>